<keyword evidence="2" id="KW-0732">Signal</keyword>
<keyword evidence="4" id="KW-1185">Reference proteome</keyword>
<feature type="signal peptide" evidence="2">
    <location>
        <begin position="1"/>
        <end position="18"/>
    </location>
</feature>
<proteinExistence type="inferred from homology"/>
<evidence type="ECO:0000313" key="4">
    <source>
        <dbReference type="Proteomes" id="UP000306918"/>
    </source>
</evidence>
<gene>
    <name evidence="3" type="ORF">FAM09_21900</name>
</gene>
<feature type="chain" id="PRO_5020538383" evidence="2">
    <location>
        <begin position="19"/>
        <end position="504"/>
    </location>
</feature>
<dbReference type="EMBL" id="STFF01000006">
    <property type="protein sequence ID" value="THU36042.1"/>
    <property type="molecule type" value="Genomic_DNA"/>
</dbReference>
<comment type="caution">
    <text evidence="3">The sequence shown here is derived from an EMBL/GenBank/DDBJ whole genome shotgun (WGS) entry which is preliminary data.</text>
</comment>
<dbReference type="OrthoDB" id="8432779at2"/>
<dbReference type="PANTHER" id="PTHR36842">
    <property type="entry name" value="PROTEIN TOLB HOMOLOG"/>
    <property type="match status" value="1"/>
</dbReference>
<dbReference type="Gene3D" id="2.120.10.30">
    <property type="entry name" value="TolB, C-terminal domain"/>
    <property type="match status" value="1"/>
</dbReference>
<dbReference type="InterPro" id="IPR011042">
    <property type="entry name" value="6-blade_b-propeller_TolB-like"/>
</dbReference>
<dbReference type="SUPFAM" id="SSF82171">
    <property type="entry name" value="DPP6 N-terminal domain-like"/>
    <property type="match status" value="1"/>
</dbReference>
<dbReference type="Proteomes" id="UP000306918">
    <property type="component" value="Unassembled WGS sequence"/>
</dbReference>
<comment type="similarity">
    <text evidence="1">Belongs to the TolB family.</text>
</comment>
<evidence type="ECO:0000256" key="1">
    <source>
        <dbReference type="ARBA" id="ARBA00009820"/>
    </source>
</evidence>
<accession>A0A4S8HSF6</accession>
<protein>
    <submittedName>
        <fullName evidence="3">DUF5050 domain-containing protein</fullName>
    </submittedName>
</protein>
<sequence length="504" mass="56565">MKVLSFLFFFFIQTALLAQQQALGIFDFQSGVGNPKKQGSVQYDAGSQTYTLKGAGYNIWFNRDEFQYAYKKMKGDFILTANFEFIGPGSNHHRKTGWMVRAATDAEAIHISAVSHGDGLTVLQWRPLRGAYMRDPQDELFFAKRSVQVIQLERSGNRFIMRVAHPGEPLQTVGIKEMPEMPDSALAGLFICSHDADVVEEARVWNVRIDKPVAENYNAYRQGFINSRLEVMDVWDLRRKVIHESTGRFEAPNFMPGGKKLLFNAEGKLYTIPVEGGTPEQFRVGDLDRLNNDHGISFDGKQLAVSHHRAGLPGGGSTVYVMPLAGGTPKLLTAKTPSYWHGWAPNNKEVVYVAHRDSGVYNIYKMNVNGGAEIPLTTNTTGHVDGPEYAPDGKYIYYNANVTGTMQIWRMKPDGSGKEQITYDEYHNWFPHISPDGKWMVMISFPPDIDPADHPFYKRVLLRLMPLTTVGAPRVIAYVYGGQGTINVPSWSPDGKYIAFVSNY</sequence>
<dbReference type="AlphaFoldDB" id="A0A4S8HSF6"/>
<dbReference type="RefSeq" id="WP_136579282.1">
    <property type="nucleotide sequence ID" value="NZ_STFF01000006.1"/>
</dbReference>
<organism evidence="3 4">
    <name type="scientific">Niastella caeni</name>
    <dbReference type="NCBI Taxonomy" id="2569763"/>
    <lineage>
        <taxon>Bacteria</taxon>
        <taxon>Pseudomonadati</taxon>
        <taxon>Bacteroidota</taxon>
        <taxon>Chitinophagia</taxon>
        <taxon>Chitinophagales</taxon>
        <taxon>Chitinophagaceae</taxon>
        <taxon>Niastella</taxon>
    </lineage>
</organism>
<evidence type="ECO:0000313" key="3">
    <source>
        <dbReference type="EMBL" id="THU36042.1"/>
    </source>
</evidence>
<name>A0A4S8HSF6_9BACT</name>
<dbReference type="Pfam" id="PF07676">
    <property type="entry name" value="PD40"/>
    <property type="match status" value="3"/>
</dbReference>
<dbReference type="InterPro" id="IPR011659">
    <property type="entry name" value="WD40"/>
</dbReference>
<dbReference type="PANTHER" id="PTHR36842:SF1">
    <property type="entry name" value="PROTEIN TOLB"/>
    <property type="match status" value="1"/>
</dbReference>
<evidence type="ECO:0000256" key="2">
    <source>
        <dbReference type="SAM" id="SignalP"/>
    </source>
</evidence>
<reference evidence="3 4" key="1">
    <citation type="submission" date="2019-04" db="EMBL/GenBank/DDBJ databases">
        <title>Niastella caeni sp. nov., isolated from activated sludge.</title>
        <authorList>
            <person name="Sheng M."/>
        </authorList>
    </citation>
    <scope>NUCLEOTIDE SEQUENCE [LARGE SCALE GENOMIC DNA]</scope>
    <source>
        <strain evidence="3 4">HX-2-15</strain>
    </source>
</reference>